<protein>
    <submittedName>
        <fullName evidence="2">Uncharacterized protein</fullName>
    </submittedName>
</protein>
<dbReference type="AlphaFoldDB" id="A0A7J7XHV9"/>
<comment type="caution">
    <text evidence="2">The sequence shown here is derived from an EMBL/GenBank/DDBJ whole genome shotgun (WGS) entry which is preliminary data.</text>
</comment>
<gene>
    <name evidence="2" type="ORF">mMyoMyo1_011815</name>
</gene>
<evidence type="ECO:0000256" key="1">
    <source>
        <dbReference type="SAM" id="MobiDB-lite"/>
    </source>
</evidence>
<feature type="compositionally biased region" description="Basic residues" evidence="1">
    <location>
        <begin position="40"/>
        <end position="50"/>
    </location>
</feature>
<feature type="compositionally biased region" description="Basic and acidic residues" evidence="1">
    <location>
        <begin position="69"/>
        <end position="78"/>
    </location>
</feature>
<sequence>MYLVCRFDPGPPRYDMHWHQASQGGCDAIGRRGPTIAPRLPHRGRPRPAKQSHLTPVAHRGRRPVVGEGEQHHTDGKQWQRWGRGQLLAAGGGKVPIGPDCWPGLGTLPEGFQIVRGRRPG</sequence>
<organism evidence="2 3">
    <name type="scientific">Myotis myotis</name>
    <name type="common">Greater mouse-eared bat</name>
    <name type="synonym">Vespertilio myotis</name>
    <dbReference type="NCBI Taxonomy" id="51298"/>
    <lineage>
        <taxon>Eukaryota</taxon>
        <taxon>Metazoa</taxon>
        <taxon>Chordata</taxon>
        <taxon>Craniata</taxon>
        <taxon>Vertebrata</taxon>
        <taxon>Euteleostomi</taxon>
        <taxon>Mammalia</taxon>
        <taxon>Eutheria</taxon>
        <taxon>Laurasiatheria</taxon>
        <taxon>Chiroptera</taxon>
        <taxon>Yangochiroptera</taxon>
        <taxon>Vespertilionidae</taxon>
        <taxon>Myotis</taxon>
    </lineage>
</organism>
<proteinExistence type="predicted"/>
<evidence type="ECO:0000313" key="2">
    <source>
        <dbReference type="EMBL" id="KAF6349275.1"/>
    </source>
</evidence>
<dbReference type="Proteomes" id="UP000527355">
    <property type="component" value="Unassembled WGS sequence"/>
</dbReference>
<dbReference type="EMBL" id="JABWUV010000006">
    <property type="protein sequence ID" value="KAF6349275.1"/>
    <property type="molecule type" value="Genomic_DNA"/>
</dbReference>
<reference evidence="2 3" key="1">
    <citation type="journal article" date="2020" name="Nature">
        <title>Six reference-quality genomes reveal evolution of bat adaptations.</title>
        <authorList>
            <person name="Jebb D."/>
            <person name="Huang Z."/>
            <person name="Pippel M."/>
            <person name="Hughes G.M."/>
            <person name="Lavrichenko K."/>
            <person name="Devanna P."/>
            <person name="Winkler S."/>
            <person name="Jermiin L.S."/>
            <person name="Skirmuntt E.C."/>
            <person name="Katzourakis A."/>
            <person name="Burkitt-Gray L."/>
            <person name="Ray D.A."/>
            <person name="Sullivan K.A.M."/>
            <person name="Roscito J.G."/>
            <person name="Kirilenko B.M."/>
            <person name="Davalos L.M."/>
            <person name="Corthals A.P."/>
            <person name="Power M.L."/>
            <person name="Jones G."/>
            <person name="Ransome R.D."/>
            <person name="Dechmann D.K.N."/>
            <person name="Locatelli A.G."/>
            <person name="Puechmaille S.J."/>
            <person name="Fedrigo O."/>
            <person name="Jarvis E.D."/>
            <person name="Hiller M."/>
            <person name="Vernes S.C."/>
            <person name="Myers E.W."/>
            <person name="Teeling E.C."/>
        </authorList>
    </citation>
    <scope>NUCLEOTIDE SEQUENCE [LARGE SCALE GENOMIC DNA]</scope>
    <source>
        <strain evidence="2">MMyoMyo1</strain>
        <tissue evidence="2">Flight muscle</tissue>
    </source>
</reference>
<accession>A0A7J7XHV9</accession>
<name>A0A7J7XHV9_MYOMY</name>
<keyword evidence="3" id="KW-1185">Reference proteome</keyword>
<feature type="region of interest" description="Disordered" evidence="1">
    <location>
        <begin position="25"/>
        <end position="82"/>
    </location>
</feature>
<evidence type="ECO:0000313" key="3">
    <source>
        <dbReference type="Proteomes" id="UP000527355"/>
    </source>
</evidence>